<dbReference type="PANTHER" id="PTHR45138">
    <property type="entry name" value="REGULATORY COMPONENTS OF SENSORY TRANSDUCTION SYSTEM"/>
    <property type="match status" value="1"/>
</dbReference>
<dbReference type="CDD" id="cd01949">
    <property type="entry name" value="GGDEF"/>
    <property type="match status" value="1"/>
</dbReference>
<keyword evidence="7" id="KW-1185">Reference proteome</keyword>
<sequence length="271" mass="30804">MVDSSEVMQYILMEEFPGFSINSGTGVYWELRAAVKKENASIIKEINPAIAAISTDELNQLRQKWFWYKEPKPEFQWLYQISPVLLLLCFAIYYFYSQGVRLKALSVKDELTSQLNRRGINKSLRLAYSLFLRANINFSIIIIDIDHFKVINDKHGHLEGDNVLKSLSQLLQHQLRNSDTLGRWGGEEFMIICFNTELNDAVAIAERLRATIEKDMKVDGKSLTASFGIADIESSPGAGIDNLIRVADERLYQAKMSGRNRCIPDLASCEA</sequence>
<dbReference type="Pfam" id="PF00990">
    <property type="entry name" value="GGDEF"/>
    <property type="match status" value="1"/>
</dbReference>
<gene>
    <name evidence="6" type="ORF">C942_00183</name>
</gene>
<dbReference type="PROSITE" id="PS50887">
    <property type="entry name" value="GGDEF"/>
    <property type="match status" value="1"/>
</dbReference>
<dbReference type="InterPro" id="IPR050469">
    <property type="entry name" value="Diguanylate_Cyclase"/>
</dbReference>
<dbReference type="EMBL" id="AMZO01000001">
    <property type="protein sequence ID" value="ELR67875.1"/>
    <property type="molecule type" value="Genomic_DNA"/>
</dbReference>
<dbReference type="PATRIC" id="fig|1056511.3.peg.187"/>
<dbReference type="SMART" id="SM00267">
    <property type="entry name" value="GGDEF"/>
    <property type="match status" value="1"/>
</dbReference>
<name>L8JGD5_9GAMM</name>
<evidence type="ECO:0000256" key="1">
    <source>
        <dbReference type="ARBA" id="ARBA00001946"/>
    </source>
</evidence>
<keyword evidence="4" id="KW-1133">Transmembrane helix</keyword>
<organism evidence="6 7">
    <name type="scientific">Photobacterium marinum</name>
    <dbReference type="NCBI Taxonomy" id="1056511"/>
    <lineage>
        <taxon>Bacteria</taxon>
        <taxon>Pseudomonadati</taxon>
        <taxon>Pseudomonadota</taxon>
        <taxon>Gammaproteobacteria</taxon>
        <taxon>Vibrionales</taxon>
        <taxon>Vibrionaceae</taxon>
        <taxon>Photobacterium</taxon>
    </lineage>
</organism>
<comment type="caution">
    <text evidence="6">The sequence shown here is derived from an EMBL/GenBank/DDBJ whole genome shotgun (WGS) entry which is preliminary data.</text>
</comment>
<dbReference type="FunFam" id="3.30.70.270:FF:000001">
    <property type="entry name" value="Diguanylate cyclase domain protein"/>
    <property type="match status" value="1"/>
</dbReference>
<evidence type="ECO:0000256" key="3">
    <source>
        <dbReference type="ARBA" id="ARBA00034247"/>
    </source>
</evidence>
<dbReference type="AlphaFoldDB" id="L8JGD5"/>
<evidence type="ECO:0000256" key="4">
    <source>
        <dbReference type="SAM" id="Phobius"/>
    </source>
</evidence>
<proteinExistence type="predicted"/>
<comment type="cofactor">
    <cofactor evidence="1">
        <name>Mg(2+)</name>
        <dbReference type="ChEBI" id="CHEBI:18420"/>
    </cofactor>
</comment>
<feature type="domain" description="GGDEF" evidence="5">
    <location>
        <begin position="136"/>
        <end position="267"/>
    </location>
</feature>
<dbReference type="Gene3D" id="3.30.70.270">
    <property type="match status" value="1"/>
</dbReference>
<reference evidence="6 7" key="1">
    <citation type="submission" date="2012-12" db="EMBL/GenBank/DDBJ databases">
        <title>Genome Assembly of Photobacterium sp. AK15.</title>
        <authorList>
            <person name="Khatri I."/>
            <person name="Vaidya B."/>
            <person name="Srinivas T.N.R."/>
            <person name="Subramanian S."/>
            <person name="Pinnaka A."/>
        </authorList>
    </citation>
    <scope>NUCLEOTIDE SEQUENCE [LARGE SCALE GENOMIC DNA]</scope>
    <source>
        <strain evidence="6 7">AK15</strain>
    </source>
</reference>
<dbReference type="InterPro" id="IPR043128">
    <property type="entry name" value="Rev_trsase/Diguanyl_cyclase"/>
</dbReference>
<evidence type="ECO:0000259" key="5">
    <source>
        <dbReference type="PROSITE" id="PS50887"/>
    </source>
</evidence>
<protein>
    <recommendedName>
        <fullName evidence="2">diguanylate cyclase</fullName>
        <ecNumber evidence="2">2.7.7.65</ecNumber>
    </recommendedName>
</protein>
<dbReference type="SUPFAM" id="SSF55073">
    <property type="entry name" value="Nucleotide cyclase"/>
    <property type="match status" value="1"/>
</dbReference>
<comment type="catalytic activity">
    <reaction evidence="3">
        <text>2 GTP = 3',3'-c-di-GMP + 2 diphosphate</text>
        <dbReference type="Rhea" id="RHEA:24898"/>
        <dbReference type="ChEBI" id="CHEBI:33019"/>
        <dbReference type="ChEBI" id="CHEBI:37565"/>
        <dbReference type="ChEBI" id="CHEBI:58805"/>
        <dbReference type="EC" id="2.7.7.65"/>
    </reaction>
</comment>
<dbReference type="PANTHER" id="PTHR45138:SF9">
    <property type="entry name" value="DIGUANYLATE CYCLASE DGCM-RELATED"/>
    <property type="match status" value="1"/>
</dbReference>
<dbReference type="InterPro" id="IPR029787">
    <property type="entry name" value="Nucleotide_cyclase"/>
</dbReference>
<dbReference type="Gene3D" id="3.40.190.10">
    <property type="entry name" value="Periplasmic binding protein-like II"/>
    <property type="match status" value="2"/>
</dbReference>
<dbReference type="GO" id="GO:0052621">
    <property type="term" value="F:diguanylate cyclase activity"/>
    <property type="evidence" value="ECO:0007669"/>
    <property type="project" value="UniProtKB-EC"/>
</dbReference>
<feature type="transmembrane region" description="Helical" evidence="4">
    <location>
        <begin position="77"/>
        <end position="96"/>
    </location>
</feature>
<dbReference type="InterPro" id="IPR000160">
    <property type="entry name" value="GGDEF_dom"/>
</dbReference>
<keyword evidence="4" id="KW-0472">Membrane</keyword>
<keyword evidence="4" id="KW-0812">Transmembrane</keyword>
<dbReference type="NCBIfam" id="TIGR00254">
    <property type="entry name" value="GGDEF"/>
    <property type="match status" value="1"/>
</dbReference>
<dbReference type="Proteomes" id="UP000011134">
    <property type="component" value="Unassembled WGS sequence"/>
</dbReference>
<evidence type="ECO:0000313" key="7">
    <source>
        <dbReference type="Proteomes" id="UP000011134"/>
    </source>
</evidence>
<evidence type="ECO:0000256" key="2">
    <source>
        <dbReference type="ARBA" id="ARBA00012528"/>
    </source>
</evidence>
<accession>L8JGD5</accession>
<evidence type="ECO:0000313" key="6">
    <source>
        <dbReference type="EMBL" id="ELR67875.1"/>
    </source>
</evidence>
<dbReference type="EC" id="2.7.7.65" evidence="2"/>